<evidence type="ECO:0000313" key="2">
    <source>
        <dbReference type="EMBL" id="CCM17927.1"/>
    </source>
</evidence>
<proteinExistence type="predicted"/>
<gene>
    <name evidence="1" type="primary">LgM4147LRVhigh.31.01800.00100</name>
    <name evidence="2" type="synonym">LgM4147LRVhigh.31.01800.00270</name>
    <name evidence="1" type="ORF">BN36_3154150</name>
    <name evidence="2" type="ORF">BN36_3154190</name>
</gene>
<reference evidence="1" key="1">
    <citation type="submission" date="2012-08" db="EMBL/GenBank/DDBJ databases">
        <title>Comparative genomics of metastatic and non-metastatic Leishmania guyanensis provides insights into polygenic factors involved in Leishmania RNA virus infection.</title>
        <authorList>
            <person name="Smith D."/>
            <person name="Hertz-Fowler C."/>
            <person name="Martin R."/>
            <person name="Dickens N."/>
            <person name="Fasel N."/>
            <person name="Falquet L."/>
            <person name="Beverley S."/>
            <person name="Zangger H."/>
            <person name="Calderon-Copete S."/>
            <person name="Mottram J."/>
            <person name="Xenarios I."/>
        </authorList>
    </citation>
    <scope>NUCLEOTIDE SEQUENCE</scope>
    <source>
        <strain evidence="1">MHOM/BR/75/M4147/SSU:IR2SAT-LUC</strain>
    </source>
</reference>
<protein>
    <submittedName>
        <fullName evidence="1">Uncharacterized protein</fullName>
    </submittedName>
</protein>
<dbReference type="EMBL" id="CALQ01001430">
    <property type="protein sequence ID" value="CCM17922.1"/>
    <property type="molecule type" value="Genomic_DNA"/>
</dbReference>
<dbReference type="AlphaFoldDB" id="A0A1E1J2W4"/>
<evidence type="ECO:0000313" key="1">
    <source>
        <dbReference type="EMBL" id="CCM17922.1"/>
    </source>
</evidence>
<organism evidence="1">
    <name type="scientific">Leishmania guyanensis</name>
    <dbReference type="NCBI Taxonomy" id="5670"/>
    <lineage>
        <taxon>Eukaryota</taxon>
        <taxon>Discoba</taxon>
        <taxon>Euglenozoa</taxon>
        <taxon>Kinetoplastea</taxon>
        <taxon>Metakinetoplastina</taxon>
        <taxon>Trypanosomatida</taxon>
        <taxon>Trypanosomatidae</taxon>
        <taxon>Leishmaniinae</taxon>
        <taxon>Leishmania</taxon>
        <taxon>Leishmania guyanensis species complex</taxon>
    </lineage>
</organism>
<dbReference type="EMBL" id="CALQ01001434">
    <property type="protein sequence ID" value="CCM17927.1"/>
    <property type="molecule type" value="Genomic_DNA"/>
</dbReference>
<sequence length="89" mass="10160">MSTHWCRCCLPKHLQSPGISGTYQLSLRKGALSYLHVASLPTAYARGCERRAGWQIYRLIRLQPHPLTHASLLHQRLPRNAQPPLWVGH</sequence>
<name>A0A1E1J2W4_LEIGU</name>
<accession>A0A1E1J2W4</accession>